<sequence>MSAADVPAGELVSGELTLTGRITTASNATFLGAIGDTPVVYKPVAGEAPLWDFPAGTLARREVAAHRVSEALGWDIVPRTWLRDGPFGDGMVQLWQEQDPEQDAVDLFPADEVPASGWLTILEGEDEDGNRLVLAHEDSAALRRMAVFDVIVNNADRKGAHILAMPGGHRYGVDHGLTFHVEDKLRTVLWGWLGEELSEEERDGVARVLEGLDRELGRGLAELLSAEEVEALAERCAQLLDDGIFPAPSGLTPAVPWPLF</sequence>
<dbReference type="InterPro" id="IPR022292">
    <property type="entry name" value="CHP03843"/>
</dbReference>
<dbReference type="EMBL" id="JACHMW010000001">
    <property type="protein sequence ID" value="MBB5847703.1"/>
    <property type="molecule type" value="Genomic_DNA"/>
</dbReference>
<dbReference type="NCBIfam" id="TIGR03843">
    <property type="entry name" value="SCO1664 family protein"/>
    <property type="match status" value="1"/>
</dbReference>
<dbReference type="RefSeq" id="WP_184170077.1">
    <property type="nucleotide sequence ID" value="NZ_BAABAG010000002.1"/>
</dbReference>
<accession>A0A7W9JHE2</accession>
<dbReference type="Proteomes" id="UP000567246">
    <property type="component" value="Unassembled WGS sequence"/>
</dbReference>
<keyword evidence="2" id="KW-1185">Reference proteome</keyword>
<dbReference type="AlphaFoldDB" id="A0A7W9JHE2"/>
<proteinExistence type="predicted"/>
<evidence type="ECO:0000313" key="2">
    <source>
        <dbReference type="Proteomes" id="UP000567246"/>
    </source>
</evidence>
<protein>
    <submittedName>
        <fullName evidence="1">Putative repeat protein (TIGR03843 family)</fullName>
    </submittedName>
</protein>
<organism evidence="1 2">
    <name type="scientific">Micrococcus endophyticus</name>
    <dbReference type="NCBI Taxonomy" id="455343"/>
    <lineage>
        <taxon>Bacteria</taxon>
        <taxon>Bacillati</taxon>
        <taxon>Actinomycetota</taxon>
        <taxon>Actinomycetes</taxon>
        <taxon>Micrococcales</taxon>
        <taxon>Micrococcaceae</taxon>
        <taxon>Micrococcus</taxon>
    </lineage>
</organism>
<name>A0A7W9JHE2_9MICC</name>
<comment type="caution">
    <text evidence="1">The sequence shown here is derived from an EMBL/GenBank/DDBJ whole genome shotgun (WGS) entry which is preliminary data.</text>
</comment>
<reference evidence="1 2" key="1">
    <citation type="submission" date="2020-08" db="EMBL/GenBank/DDBJ databases">
        <title>Sequencing the genomes of 1000 actinobacteria strains.</title>
        <authorList>
            <person name="Klenk H.-P."/>
        </authorList>
    </citation>
    <scope>NUCLEOTIDE SEQUENCE [LARGE SCALE GENOMIC DNA]</scope>
    <source>
        <strain evidence="1 2">DSM 17945</strain>
    </source>
</reference>
<gene>
    <name evidence="1" type="ORF">HDA33_000267</name>
</gene>
<evidence type="ECO:0000313" key="1">
    <source>
        <dbReference type="EMBL" id="MBB5847703.1"/>
    </source>
</evidence>